<dbReference type="Proteomes" id="UP000293045">
    <property type="component" value="Unassembled WGS sequence"/>
</dbReference>
<gene>
    <name evidence="1" type="ORF">CWI39_0419p0020</name>
</gene>
<dbReference type="VEuPathDB" id="MicrosporidiaDB:CWI36_1953p0030"/>
<name>A0A4Q9LII9_9MICR</name>
<comment type="caution">
    <text evidence="1">The sequence shown here is derived from an EMBL/GenBank/DDBJ whole genome shotgun (WGS) entry which is preliminary data.</text>
</comment>
<protein>
    <submittedName>
        <fullName evidence="1">Uncharacterized protein</fullName>
    </submittedName>
</protein>
<dbReference type="AlphaFoldDB" id="A0A4Q9LII9"/>
<reference evidence="1 2" key="1">
    <citation type="submission" date="2017-12" db="EMBL/GenBank/DDBJ databases">
        <authorList>
            <person name="Pombert J.-F."/>
            <person name="Haag K.L."/>
            <person name="Ebert D."/>
        </authorList>
    </citation>
    <scope>NUCLEOTIDE SEQUENCE [LARGE SCALE GENOMIC DNA]</scope>
    <source>
        <strain evidence="1">IL-BN-2</strain>
    </source>
</reference>
<sequence length="240" mass="29082">MRLYSSNVTYMMSNLFSNLKFKFCKSKKNRFYKSKIYTSIIFIEHLSKINEFIFFEGYNYNRYTLDEIKELDLNIAKFIVQSLKHTYQQYSIEEPIKENEKIPKENVNFHLKLIKEDNFKGKIRIIEYLECKNNNLQVKCFYEYKRCFNNISITLEKLNEKQFFITENTILEENIESIKIPSSEIKSDFLRDILNIKGLESLEINHSNIYIENEIFLNESIKYFKFWLNNDNDCYSIFQS</sequence>
<dbReference type="EMBL" id="PIXR01000419">
    <property type="protein sequence ID" value="TBU06820.1"/>
    <property type="molecule type" value="Genomic_DNA"/>
</dbReference>
<dbReference type="VEuPathDB" id="MicrosporidiaDB:CWI39_0419p0020"/>
<evidence type="ECO:0000313" key="2">
    <source>
        <dbReference type="Proteomes" id="UP000293045"/>
    </source>
</evidence>
<proteinExistence type="predicted"/>
<accession>A0A4Q9LII9</accession>
<evidence type="ECO:0000313" key="1">
    <source>
        <dbReference type="EMBL" id="TBU06820.1"/>
    </source>
</evidence>
<organism evidence="1 2">
    <name type="scientific">Hamiltosporidium magnivora</name>
    <dbReference type="NCBI Taxonomy" id="148818"/>
    <lineage>
        <taxon>Eukaryota</taxon>
        <taxon>Fungi</taxon>
        <taxon>Fungi incertae sedis</taxon>
        <taxon>Microsporidia</taxon>
        <taxon>Dubosqiidae</taxon>
        <taxon>Hamiltosporidium</taxon>
    </lineage>
</organism>